<accession>A0AA39QTU6</accession>
<keyword evidence="3" id="KW-1185">Reference proteome</keyword>
<feature type="signal peptide" evidence="1">
    <location>
        <begin position="1"/>
        <end position="25"/>
    </location>
</feature>
<name>A0AA39QTU6_9LECA</name>
<evidence type="ECO:0000256" key="1">
    <source>
        <dbReference type="SAM" id="SignalP"/>
    </source>
</evidence>
<dbReference type="EMBL" id="JAFEKC020000023">
    <property type="protein sequence ID" value="KAK0507623.1"/>
    <property type="molecule type" value="Genomic_DNA"/>
</dbReference>
<dbReference type="Proteomes" id="UP001166286">
    <property type="component" value="Unassembled WGS sequence"/>
</dbReference>
<reference evidence="2" key="1">
    <citation type="submission" date="2023-03" db="EMBL/GenBank/DDBJ databases">
        <title>Complete genome of Cladonia borealis.</title>
        <authorList>
            <person name="Park H."/>
        </authorList>
    </citation>
    <scope>NUCLEOTIDE SEQUENCE</scope>
    <source>
        <strain evidence="2">ANT050790</strain>
    </source>
</reference>
<organism evidence="2 3">
    <name type="scientific">Cladonia borealis</name>
    <dbReference type="NCBI Taxonomy" id="184061"/>
    <lineage>
        <taxon>Eukaryota</taxon>
        <taxon>Fungi</taxon>
        <taxon>Dikarya</taxon>
        <taxon>Ascomycota</taxon>
        <taxon>Pezizomycotina</taxon>
        <taxon>Lecanoromycetes</taxon>
        <taxon>OSLEUM clade</taxon>
        <taxon>Lecanoromycetidae</taxon>
        <taxon>Lecanorales</taxon>
        <taxon>Lecanorineae</taxon>
        <taxon>Cladoniaceae</taxon>
        <taxon>Cladonia</taxon>
    </lineage>
</organism>
<evidence type="ECO:0008006" key="4">
    <source>
        <dbReference type="Google" id="ProtNLM"/>
    </source>
</evidence>
<evidence type="ECO:0000313" key="2">
    <source>
        <dbReference type="EMBL" id="KAK0507623.1"/>
    </source>
</evidence>
<protein>
    <recommendedName>
        <fullName evidence="4">Ecp2 effector protein domain-containing protein</fullName>
    </recommendedName>
</protein>
<evidence type="ECO:0000313" key="3">
    <source>
        <dbReference type="Proteomes" id="UP001166286"/>
    </source>
</evidence>
<sequence length="207" mass="21832">MPLLVPFSQLPGCALALSFFTIASAFSLANGNNPLNPRNPSCYPASGSALLPPLSERDCLQALGEFERNLPFVVTPILTHDPDKAHLPAYILAPATATWGECMFRADIPPGNDARIDVQDLVYQANVLLAKCVAQADYDGGQCSVEAEGAKIWIKIDFQHLIPLTKVTRVGVGNITNAAGLVLDSSTAETVLSPPAMSGNAEAASSK</sequence>
<proteinExistence type="predicted"/>
<dbReference type="AlphaFoldDB" id="A0AA39QTU6"/>
<gene>
    <name evidence="2" type="ORF">JMJ35_010146</name>
</gene>
<keyword evidence="1" id="KW-0732">Signal</keyword>
<comment type="caution">
    <text evidence="2">The sequence shown here is derived from an EMBL/GenBank/DDBJ whole genome shotgun (WGS) entry which is preliminary data.</text>
</comment>
<feature type="chain" id="PRO_5041269025" description="Ecp2 effector protein domain-containing protein" evidence="1">
    <location>
        <begin position="26"/>
        <end position="207"/>
    </location>
</feature>